<dbReference type="InterPro" id="IPR040449">
    <property type="entry name" value="Peptidase_S66_N"/>
</dbReference>
<name>A0A9D2NID3_9FIRM</name>
<dbReference type="InterPro" id="IPR029062">
    <property type="entry name" value="Class_I_gatase-like"/>
</dbReference>
<gene>
    <name evidence="2" type="ORF">H9761_14035</name>
</gene>
<sequence>MKAGLLKKGDVIGLVSPSHIAIEESYEKIVAGLESKGFRVKTGRNLYRTTWGHLASTQERADDFNEMVADDEVTMIFFGGGTGSVPLLPLIDYENIRKHPKLYVSYSDGTSILNAIWFQAGVETFYGQTPGLFESVCAFDETQFVSRLMEGGTCCLTGEGMRE</sequence>
<evidence type="ECO:0000313" key="2">
    <source>
        <dbReference type="EMBL" id="HJC24801.1"/>
    </source>
</evidence>
<protein>
    <submittedName>
        <fullName evidence="2">LD-carboxypeptidase</fullName>
    </submittedName>
</protein>
<dbReference type="PANTHER" id="PTHR30237:SF5">
    <property type="entry name" value="CARBOXYPEPTIDASE VC_A0337-RELATED"/>
    <property type="match status" value="1"/>
</dbReference>
<reference evidence="2" key="1">
    <citation type="journal article" date="2021" name="PeerJ">
        <title>Extensive microbial diversity within the chicken gut microbiome revealed by metagenomics and culture.</title>
        <authorList>
            <person name="Gilroy R."/>
            <person name="Ravi A."/>
            <person name="Getino M."/>
            <person name="Pursley I."/>
            <person name="Horton D.L."/>
            <person name="Alikhan N.F."/>
            <person name="Baker D."/>
            <person name="Gharbi K."/>
            <person name="Hall N."/>
            <person name="Watson M."/>
            <person name="Adriaenssens E.M."/>
            <person name="Foster-Nyarko E."/>
            <person name="Jarju S."/>
            <person name="Secka A."/>
            <person name="Antonio M."/>
            <person name="Oren A."/>
            <person name="Chaudhuri R.R."/>
            <person name="La Ragione R."/>
            <person name="Hildebrand F."/>
            <person name="Pallen M.J."/>
        </authorList>
    </citation>
    <scope>NUCLEOTIDE SEQUENCE</scope>
    <source>
        <strain evidence="2">USAMLcec2-132</strain>
    </source>
</reference>
<comment type="caution">
    <text evidence="2">The sequence shown here is derived from an EMBL/GenBank/DDBJ whole genome shotgun (WGS) entry which is preliminary data.</text>
</comment>
<dbReference type="EMBL" id="DWWS01000049">
    <property type="protein sequence ID" value="HJC24801.1"/>
    <property type="molecule type" value="Genomic_DNA"/>
</dbReference>
<dbReference type="AlphaFoldDB" id="A0A9D2NID3"/>
<reference evidence="2" key="2">
    <citation type="submission" date="2021-04" db="EMBL/GenBank/DDBJ databases">
        <authorList>
            <person name="Gilroy R."/>
        </authorList>
    </citation>
    <scope>NUCLEOTIDE SEQUENCE</scope>
    <source>
        <strain evidence="2">USAMLcec2-132</strain>
    </source>
</reference>
<dbReference type="Proteomes" id="UP000823891">
    <property type="component" value="Unassembled WGS sequence"/>
</dbReference>
<dbReference type="Gene3D" id="3.40.50.10740">
    <property type="entry name" value="Class I glutamine amidotransferase-like"/>
    <property type="match status" value="1"/>
</dbReference>
<feature type="domain" description="LD-carboxypeptidase N-terminal" evidence="1">
    <location>
        <begin position="12"/>
        <end position="127"/>
    </location>
</feature>
<evidence type="ECO:0000313" key="3">
    <source>
        <dbReference type="Proteomes" id="UP000823891"/>
    </source>
</evidence>
<dbReference type="SUPFAM" id="SSF52317">
    <property type="entry name" value="Class I glutamine amidotransferase-like"/>
    <property type="match status" value="1"/>
</dbReference>
<dbReference type="InterPro" id="IPR027478">
    <property type="entry name" value="LdcA_N"/>
</dbReference>
<dbReference type="Pfam" id="PF02016">
    <property type="entry name" value="Peptidase_S66"/>
    <property type="match status" value="1"/>
</dbReference>
<dbReference type="InterPro" id="IPR003507">
    <property type="entry name" value="S66_fam"/>
</dbReference>
<accession>A0A9D2NID3</accession>
<proteinExistence type="predicted"/>
<evidence type="ECO:0000259" key="1">
    <source>
        <dbReference type="Pfam" id="PF02016"/>
    </source>
</evidence>
<organism evidence="2 3">
    <name type="scientific">Candidatus Eisenbergiella merdavium</name>
    <dbReference type="NCBI Taxonomy" id="2838551"/>
    <lineage>
        <taxon>Bacteria</taxon>
        <taxon>Bacillati</taxon>
        <taxon>Bacillota</taxon>
        <taxon>Clostridia</taxon>
        <taxon>Lachnospirales</taxon>
        <taxon>Lachnospiraceae</taxon>
        <taxon>Eisenbergiella</taxon>
    </lineage>
</organism>
<dbReference type="PANTHER" id="PTHR30237">
    <property type="entry name" value="MURAMOYLTETRAPEPTIDE CARBOXYPEPTIDASE"/>
    <property type="match status" value="1"/>
</dbReference>